<evidence type="ECO:0000313" key="1">
    <source>
        <dbReference type="EMBL" id="CCV05862.1"/>
    </source>
</evidence>
<comment type="caution">
    <text evidence="1">The sequence shown here is derived from an EMBL/GenBank/DDBJ whole genome shotgun (WGS) entry which is preliminary data.</text>
</comment>
<protein>
    <submittedName>
        <fullName evidence="1">Uncharacterized protein</fullName>
    </submittedName>
</protein>
<dbReference type="AlphaFoldDB" id="M5ENH5"/>
<dbReference type="STRING" id="1297569.MESS2_1690013"/>
<reference evidence="1 2" key="1">
    <citation type="submission" date="2013-02" db="EMBL/GenBank/DDBJ databases">
        <authorList>
            <person name="Genoscope - CEA"/>
        </authorList>
    </citation>
    <scope>NUCLEOTIDE SEQUENCE [LARGE SCALE GENOMIC DNA]</scope>
    <source>
        <strain evidence="1 2">STM 2683</strain>
    </source>
</reference>
<evidence type="ECO:0000313" key="2">
    <source>
        <dbReference type="Proteomes" id="UP000012062"/>
    </source>
</evidence>
<keyword evidence="2" id="KW-1185">Reference proteome</keyword>
<dbReference type="EMBL" id="CAUM01000078">
    <property type="protein sequence ID" value="CCV05862.1"/>
    <property type="molecule type" value="Genomic_DNA"/>
</dbReference>
<accession>M5ENH5</accession>
<proteinExistence type="predicted"/>
<sequence>MAIMCHGVTNSNTHFANVTRRFGNGAAQLALARALQFGRENANLGCGTDRSLRSDGRRNTPN</sequence>
<organism evidence="1 2">
    <name type="scientific">Mesorhizobium metallidurans STM 2683</name>
    <dbReference type="NCBI Taxonomy" id="1297569"/>
    <lineage>
        <taxon>Bacteria</taxon>
        <taxon>Pseudomonadati</taxon>
        <taxon>Pseudomonadota</taxon>
        <taxon>Alphaproteobacteria</taxon>
        <taxon>Hyphomicrobiales</taxon>
        <taxon>Phyllobacteriaceae</taxon>
        <taxon>Mesorhizobium</taxon>
    </lineage>
</organism>
<name>M5ENH5_9HYPH</name>
<gene>
    <name evidence="1" type="ORF">MESS2_1690013</name>
</gene>
<dbReference type="Proteomes" id="UP000012062">
    <property type="component" value="Unassembled WGS sequence"/>
</dbReference>